<keyword evidence="1 2" id="KW-0238">DNA-binding</keyword>
<accession>A0A8H7VJT9</accession>
<sequence>MNNSNIQCSTTPFSHPTTTIAIDDNNSTIINHSQQLVFDFEPMFDSTTDTSTSLLQEELLSTHQQETQQPDKDVKSNEGNLTLTTPYHYFDSSTVTSSFFSEQDPTMNTVNAWPGVSTTAFMPTTNDTLSASSDVALSSSSMAPPLDVSYHIDTNAADIDMIPPARGDIVSLSTLLKHFPDVPKYLGHPQFGTFVNYWYTVQKCITLARIPHHRSVVIRRLHSLFSFELGTLILSILQGRVQVTRENRKNEDLEKQTPYIIGAIQALKDRTQAIHHILQKIEDTRMLKGQDNPMLTIIPILQHTAKQRKEQQLRHRQFSIEQQFQSPTTPTRQRQQHDLNLINVMGDKSDFGNNITPFMQSQENQQTVYSNNNNIFVQQQTSFPATCSSLTAMNMFEPNNNDNDNFDICVQPSDLSMQQQYPYQSTSKLSSEVSDVMLPQQRQQQFFEQPFAFTSTSTIPTTTEAATSFMTPLQTPSSSSYFDSSAYLFPLPFTAVTSSVSSPHVASTGQHELSEVLTRNLDIKMESDVEEEKQDIASAYNNCSGGSGVNKVVQRQQGVERQESENINFDETDEYETDDAGDDEDDDYFESEYIMESESSEDVMDFIDDDDEDDDDYVDGRTSSSAHSSRKRGRPSNSTCRRGQKKMKQQTNKKANTSLTTNKRSLSPFLHQQQQQRRPRAPRLYTRRTATSYDADTTHYLKSVFFNIYSKRDKLTKEQRKQVQIHTGLKPRNITYWFSNHKRRFQNSLQVFKQAVNESKGKIKSYDDFLEWRRKRGLPEDILESEIVAAEHLFTNNNNSNEDETNTDRNSCTSSLPSPPPTEDSDINSVFSTIAIPIASST</sequence>
<dbReference type="CDD" id="cd00086">
    <property type="entry name" value="homeodomain"/>
    <property type="match status" value="1"/>
</dbReference>
<feature type="DNA-binding region" description="Homeobox" evidence="1">
    <location>
        <begin position="686"/>
        <end position="749"/>
    </location>
</feature>
<dbReference type="Gene3D" id="1.10.10.60">
    <property type="entry name" value="Homeodomain-like"/>
    <property type="match status" value="1"/>
</dbReference>
<dbReference type="InterPro" id="IPR001356">
    <property type="entry name" value="HD"/>
</dbReference>
<dbReference type="InterPro" id="IPR009057">
    <property type="entry name" value="Homeodomain-like_sf"/>
</dbReference>
<feature type="compositionally biased region" description="Acidic residues" evidence="3">
    <location>
        <begin position="568"/>
        <end position="617"/>
    </location>
</feature>
<keyword evidence="1 2" id="KW-0371">Homeobox</keyword>
<dbReference type="Pfam" id="PF00046">
    <property type="entry name" value="Homeodomain"/>
    <property type="match status" value="1"/>
</dbReference>
<dbReference type="EMBL" id="JAEPRB010000066">
    <property type="protein sequence ID" value="KAG2223190.1"/>
    <property type="molecule type" value="Genomic_DNA"/>
</dbReference>
<comment type="caution">
    <text evidence="5">The sequence shown here is derived from an EMBL/GenBank/DDBJ whole genome shotgun (WGS) entry which is preliminary data.</text>
</comment>
<feature type="compositionally biased region" description="Polar residues" evidence="3">
    <location>
        <begin position="649"/>
        <end position="665"/>
    </location>
</feature>
<proteinExistence type="predicted"/>
<feature type="region of interest" description="Disordered" evidence="3">
    <location>
        <begin position="61"/>
        <end position="80"/>
    </location>
</feature>
<dbReference type="PROSITE" id="PS50071">
    <property type="entry name" value="HOMEOBOX_2"/>
    <property type="match status" value="1"/>
</dbReference>
<reference evidence="5 6" key="1">
    <citation type="submission" date="2020-12" db="EMBL/GenBank/DDBJ databases">
        <title>Metabolic potential, ecology and presence of endohyphal bacteria is reflected in genomic diversity of Mucoromycotina.</title>
        <authorList>
            <person name="Muszewska A."/>
            <person name="Okrasinska A."/>
            <person name="Steczkiewicz K."/>
            <person name="Drgas O."/>
            <person name="Orlowska M."/>
            <person name="Perlinska-Lenart U."/>
            <person name="Aleksandrzak-Piekarczyk T."/>
            <person name="Szatraj K."/>
            <person name="Zielenkiewicz U."/>
            <person name="Pilsyk S."/>
            <person name="Malc E."/>
            <person name="Mieczkowski P."/>
            <person name="Kruszewska J.S."/>
            <person name="Biernat P."/>
            <person name="Pawlowska J."/>
        </authorList>
    </citation>
    <scope>NUCLEOTIDE SEQUENCE [LARGE SCALE GENOMIC DNA]</scope>
    <source>
        <strain evidence="5 6">CBS 142.35</strain>
    </source>
</reference>
<keyword evidence="1 2" id="KW-0539">Nucleus</keyword>
<evidence type="ECO:0000256" key="1">
    <source>
        <dbReference type="PROSITE-ProRule" id="PRU00108"/>
    </source>
</evidence>
<keyword evidence="6" id="KW-1185">Reference proteome</keyword>
<protein>
    <recommendedName>
        <fullName evidence="4">Homeobox domain-containing protein</fullName>
    </recommendedName>
</protein>
<evidence type="ECO:0000256" key="3">
    <source>
        <dbReference type="SAM" id="MobiDB-lite"/>
    </source>
</evidence>
<evidence type="ECO:0000256" key="2">
    <source>
        <dbReference type="RuleBase" id="RU000682"/>
    </source>
</evidence>
<feature type="region of interest" description="Disordered" evidence="3">
    <location>
        <begin position="794"/>
        <end position="828"/>
    </location>
</feature>
<feature type="region of interest" description="Disordered" evidence="3">
    <location>
        <begin position="557"/>
        <end position="687"/>
    </location>
</feature>
<organism evidence="5 6">
    <name type="scientific">Circinella minor</name>
    <dbReference type="NCBI Taxonomy" id="1195481"/>
    <lineage>
        <taxon>Eukaryota</taxon>
        <taxon>Fungi</taxon>
        <taxon>Fungi incertae sedis</taxon>
        <taxon>Mucoromycota</taxon>
        <taxon>Mucoromycotina</taxon>
        <taxon>Mucoromycetes</taxon>
        <taxon>Mucorales</taxon>
        <taxon>Lichtheimiaceae</taxon>
        <taxon>Circinella</taxon>
    </lineage>
</organism>
<dbReference type="OrthoDB" id="2389483at2759"/>
<dbReference type="GO" id="GO:0003677">
    <property type="term" value="F:DNA binding"/>
    <property type="evidence" value="ECO:0007669"/>
    <property type="project" value="UniProtKB-UniRule"/>
</dbReference>
<feature type="compositionally biased region" description="Low complexity" evidence="3">
    <location>
        <begin position="672"/>
        <end position="687"/>
    </location>
</feature>
<evidence type="ECO:0000313" key="6">
    <source>
        <dbReference type="Proteomes" id="UP000646827"/>
    </source>
</evidence>
<dbReference type="AlphaFoldDB" id="A0A8H7VJT9"/>
<gene>
    <name evidence="5" type="ORF">INT45_011536</name>
</gene>
<dbReference type="SUPFAM" id="SSF46689">
    <property type="entry name" value="Homeodomain-like"/>
    <property type="match status" value="1"/>
</dbReference>
<feature type="domain" description="Homeobox" evidence="4">
    <location>
        <begin position="684"/>
        <end position="748"/>
    </location>
</feature>
<dbReference type="SMART" id="SM00389">
    <property type="entry name" value="HOX"/>
    <property type="match status" value="1"/>
</dbReference>
<name>A0A8H7VJT9_9FUNG</name>
<evidence type="ECO:0000313" key="5">
    <source>
        <dbReference type="EMBL" id="KAG2223190.1"/>
    </source>
</evidence>
<evidence type="ECO:0000259" key="4">
    <source>
        <dbReference type="PROSITE" id="PS50071"/>
    </source>
</evidence>
<dbReference type="Proteomes" id="UP000646827">
    <property type="component" value="Unassembled WGS sequence"/>
</dbReference>
<comment type="subcellular location">
    <subcellularLocation>
        <location evidence="1 2">Nucleus</location>
    </subcellularLocation>
</comment>
<dbReference type="GO" id="GO:0005634">
    <property type="term" value="C:nucleus"/>
    <property type="evidence" value="ECO:0007669"/>
    <property type="project" value="UniProtKB-SubCell"/>
</dbReference>